<evidence type="ECO:0000313" key="3">
    <source>
        <dbReference type="Proteomes" id="UP000236291"/>
    </source>
</evidence>
<feature type="compositionally biased region" description="Polar residues" evidence="1">
    <location>
        <begin position="17"/>
        <end position="28"/>
    </location>
</feature>
<proteinExistence type="predicted"/>
<evidence type="ECO:0000256" key="1">
    <source>
        <dbReference type="SAM" id="MobiDB-lite"/>
    </source>
</evidence>
<feature type="compositionally biased region" description="Basic and acidic residues" evidence="1">
    <location>
        <begin position="1"/>
        <end position="16"/>
    </location>
</feature>
<sequence>MRDRELHEGENARGESLKSNTRSVMTAMSSARKRMRVILFSGLQTCVCRSCRPARNPSYPIRNLTTQLGRVGCRVII</sequence>
<accession>A0A2K3LU78</accession>
<feature type="region of interest" description="Disordered" evidence="1">
    <location>
        <begin position="1"/>
        <end position="28"/>
    </location>
</feature>
<protein>
    <submittedName>
        <fullName evidence="2">Uncharacterized protein</fullName>
    </submittedName>
</protein>
<comment type="caution">
    <text evidence="2">The sequence shown here is derived from an EMBL/GenBank/DDBJ whole genome shotgun (WGS) entry which is preliminary data.</text>
</comment>
<gene>
    <name evidence="2" type="ORF">L195_g038121</name>
</gene>
<dbReference type="Proteomes" id="UP000236291">
    <property type="component" value="Unassembled WGS sequence"/>
</dbReference>
<reference evidence="2 3" key="2">
    <citation type="journal article" date="2017" name="Front. Plant Sci.">
        <title>Gene Classification and Mining of Molecular Markers Useful in Red Clover (Trifolium pratense) Breeding.</title>
        <authorList>
            <person name="Istvanek J."/>
            <person name="Dluhosova J."/>
            <person name="Dluhos P."/>
            <person name="Patkova L."/>
            <person name="Nedelnik J."/>
            <person name="Repkova J."/>
        </authorList>
    </citation>
    <scope>NUCLEOTIDE SEQUENCE [LARGE SCALE GENOMIC DNA]</scope>
    <source>
        <strain evidence="3">cv. Tatra</strain>
        <tissue evidence="2">Young leaves</tissue>
    </source>
</reference>
<dbReference type="EMBL" id="ASHM01041258">
    <property type="protein sequence ID" value="PNX82094.1"/>
    <property type="molecule type" value="Genomic_DNA"/>
</dbReference>
<dbReference type="AlphaFoldDB" id="A0A2K3LU78"/>
<evidence type="ECO:0000313" key="2">
    <source>
        <dbReference type="EMBL" id="PNX82094.1"/>
    </source>
</evidence>
<organism evidence="2 3">
    <name type="scientific">Trifolium pratense</name>
    <name type="common">Red clover</name>
    <dbReference type="NCBI Taxonomy" id="57577"/>
    <lineage>
        <taxon>Eukaryota</taxon>
        <taxon>Viridiplantae</taxon>
        <taxon>Streptophyta</taxon>
        <taxon>Embryophyta</taxon>
        <taxon>Tracheophyta</taxon>
        <taxon>Spermatophyta</taxon>
        <taxon>Magnoliopsida</taxon>
        <taxon>eudicotyledons</taxon>
        <taxon>Gunneridae</taxon>
        <taxon>Pentapetalae</taxon>
        <taxon>rosids</taxon>
        <taxon>fabids</taxon>
        <taxon>Fabales</taxon>
        <taxon>Fabaceae</taxon>
        <taxon>Papilionoideae</taxon>
        <taxon>50 kb inversion clade</taxon>
        <taxon>NPAAA clade</taxon>
        <taxon>Hologalegina</taxon>
        <taxon>IRL clade</taxon>
        <taxon>Trifolieae</taxon>
        <taxon>Trifolium</taxon>
    </lineage>
</organism>
<name>A0A2K3LU78_TRIPR</name>
<reference evidence="2 3" key="1">
    <citation type="journal article" date="2014" name="Am. J. Bot.">
        <title>Genome assembly and annotation for red clover (Trifolium pratense; Fabaceae).</title>
        <authorList>
            <person name="Istvanek J."/>
            <person name="Jaros M."/>
            <person name="Krenek A."/>
            <person name="Repkova J."/>
        </authorList>
    </citation>
    <scope>NUCLEOTIDE SEQUENCE [LARGE SCALE GENOMIC DNA]</scope>
    <source>
        <strain evidence="3">cv. Tatra</strain>
        <tissue evidence="2">Young leaves</tissue>
    </source>
</reference>